<keyword evidence="11" id="KW-0969">Cilium</keyword>
<comment type="similarity">
    <text evidence="3 10">Belongs to the FliL family.</text>
</comment>
<keyword evidence="12" id="KW-1185">Reference proteome</keyword>
<evidence type="ECO:0000313" key="12">
    <source>
        <dbReference type="Proteomes" id="UP000199527"/>
    </source>
</evidence>
<keyword evidence="7 10" id="KW-0283">Flagellar rotation</keyword>
<protein>
    <recommendedName>
        <fullName evidence="10">Flagellar protein FliL</fullName>
    </recommendedName>
</protein>
<evidence type="ECO:0000256" key="5">
    <source>
        <dbReference type="ARBA" id="ARBA00022500"/>
    </source>
</evidence>
<gene>
    <name evidence="11" type="ORF">SAMN04488540_12152</name>
</gene>
<keyword evidence="11" id="KW-0282">Flagellum</keyword>
<organism evidence="11 12">
    <name type="scientific">Ferrimonas sediminum</name>
    <dbReference type="NCBI Taxonomy" id="718193"/>
    <lineage>
        <taxon>Bacteria</taxon>
        <taxon>Pseudomonadati</taxon>
        <taxon>Pseudomonadota</taxon>
        <taxon>Gammaproteobacteria</taxon>
        <taxon>Alteromonadales</taxon>
        <taxon>Ferrimonadaceae</taxon>
        <taxon>Ferrimonas</taxon>
    </lineage>
</organism>
<evidence type="ECO:0000256" key="6">
    <source>
        <dbReference type="ARBA" id="ARBA00022692"/>
    </source>
</evidence>
<evidence type="ECO:0000313" key="11">
    <source>
        <dbReference type="EMBL" id="SDK20399.1"/>
    </source>
</evidence>
<dbReference type="GO" id="GO:0009425">
    <property type="term" value="C:bacterial-type flagellum basal body"/>
    <property type="evidence" value="ECO:0007669"/>
    <property type="project" value="InterPro"/>
</dbReference>
<keyword evidence="11" id="KW-0966">Cell projection</keyword>
<keyword evidence="6" id="KW-0812">Transmembrane</keyword>
<comment type="function">
    <text evidence="1 10">Controls the rotational direction of flagella during chemotaxis.</text>
</comment>
<dbReference type="GO" id="GO:0006935">
    <property type="term" value="P:chemotaxis"/>
    <property type="evidence" value="ECO:0007669"/>
    <property type="project" value="UniProtKB-KW"/>
</dbReference>
<evidence type="ECO:0000256" key="7">
    <source>
        <dbReference type="ARBA" id="ARBA00022779"/>
    </source>
</evidence>
<evidence type="ECO:0000256" key="2">
    <source>
        <dbReference type="ARBA" id="ARBA00004162"/>
    </source>
</evidence>
<dbReference type="PANTHER" id="PTHR35091">
    <property type="entry name" value="FLAGELLAR PROTEIN FLIL"/>
    <property type="match status" value="1"/>
</dbReference>
<proteinExistence type="inferred from homology"/>
<keyword evidence="4" id="KW-1003">Cell membrane</keyword>
<evidence type="ECO:0000256" key="1">
    <source>
        <dbReference type="ARBA" id="ARBA00002254"/>
    </source>
</evidence>
<reference evidence="12" key="1">
    <citation type="submission" date="2016-10" db="EMBL/GenBank/DDBJ databases">
        <authorList>
            <person name="Varghese N."/>
            <person name="Submissions S."/>
        </authorList>
    </citation>
    <scope>NUCLEOTIDE SEQUENCE [LARGE SCALE GENOMIC DNA]</scope>
    <source>
        <strain evidence="12">DSM 23317</strain>
    </source>
</reference>
<dbReference type="PANTHER" id="PTHR35091:SF2">
    <property type="entry name" value="FLAGELLAR PROTEIN FLIL"/>
    <property type="match status" value="1"/>
</dbReference>
<keyword evidence="8" id="KW-1133">Transmembrane helix</keyword>
<dbReference type="GO" id="GO:0005886">
    <property type="term" value="C:plasma membrane"/>
    <property type="evidence" value="ECO:0007669"/>
    <property type="project" value="UniProtKB-SubCell"/>
</dbReference>
<evidence type="ECO:0000256" key="10">
    <source>
        <dbReference type="RuleBase" id="RU364125"/>
    </source>
</evidence>
<name>A0A1G8ZZ40_9GAMM</name>
<dbReference type="EMBL" id="FNEM01000021">
    <property type="protein sequence ID" value="SDK20399.1"/>
    <property type="molecule type" value="Genomic_DNA"/>
</dbReference>
<accession>A0A1G8ZZ40</accession>
<evidence type="ECO:0000256" key="4">
    <source>
        <dbReference type="ARBA" id="ARBA00022475"/>
    </source>
</evidence>
<dbReference type="Pfam" id="PF03748">
    <property type="entry name" value="FliL"/>
    <property type="match status" value="1"/>
</dbReference>
<keyword evidence="9 10" id="KW-0472">Membrane</keyword>
<dbReference type="AlphaFoldDB" id="A0A1G8ZZ40"/>
<dbReference type="GO" id="GO:0071978">
    <property type="term" value="P:bacterial-type flagellum-dependent swarming motility"/>
    <property type="evidence" value="ECO:0007669"/>
    <property type="project" value="TreeGrafter"/>
</dbReference>
<evidence type="ECO:0000256" key="8">
    <source>
        <dbReference type="ARBA" id="ARBA00022989"/>
    </source>
</evidence>
<dbReference type="OrthoDB" id="5815057at2"/>
<evidence type="ECO:0000256" key="9">
    <source>
        <dbReference type="ARBA" id="ARBA00023136"/>
    </source>
</evidence>
<evidence type="ECO:0000256" key="3">
    <source>
        <dbReference type="ARBA" id="ARBA00008281"/>
    </source>
</evidence>
<comment type="subcellular location">
    <subcellularLocation>
        <location evidence="10">Cell inner membrane</location>
    </subcellularLocation>
    <subcellularLocation>
        <location evidence="2">Cell membrane</location>
        <topology evidence="2">Single-pass membrane protein</topology>
    </subcellularLocation>
</comment>
<dbReference type="InterPro" id="IPR005503">
    <property type="entry name" value="FliL"/>
</dbReference>
<keyword evidence="5 10" id="KW-0145">Chemotaxis</keyword>
<sequence>MAMSTGIKRLLQLSVLVVWSGAMVIFGVIGIGNPEDLDLPFGLSEKAAEPDKFYPMDKLVISLPGERYPRYLLLEMALQSPSEGIESILLQSDPLLRNTMIKLMGSKSVEQLNGTHNMEQLQQEAKQALQAVLTEHGFGVQLDAVLFTRLVVQ</sequence>
<dbReference type="Proteomes" id="UP000199527">
    <property type="component" value="Unassembled WGS sequence"/>
</dbReference>
<keyword evidence="10" id="KW-0997">Cell inner membrane</keyword>